<evidence type="ECO:0000313" key="1">
    <source>
        <dbReference type="EMBL" id="BAT92275.1"/>
    </source>
</evidence>
<dbReference type="EMBL" id="AP015040">
    <property type="protein sequence ID" value="BAT92275.1"/>
    <property type="molecule type" value="Genomic_DNA"/>
</dbReference>
<name>A0A0S3SHC0_PHAAN</name>
<reference evidence="1 2" key="1">
    <citation type="journal article" date="2015" name="Sci. Rep.">
        <title>The power of single molecule real-time sequencing technology in the de novo assembly of a eukaryotic genome.</title>
        <authorList>
            <person name="Sakai H."/>
            <person name="Naito K."/>
            <person name="Ogiso-Tanaka E."/>
            <person name="Takahashi Y."/>
            <person name="Iseki K."/>
            <person name="Muto C."/>
            <person name="Satou K."/>
            <person name="Teruya K."/>
            <person name="Shiroma A."/>
            <person name="Shimoji M."/>
            <person name="Hirano T."/>
            <person name="Itoh T."/>
            <person name="Kaga A."/>
            <person name="Tomooka N."/>
        </authorList>
    </citation>
    <scope>NUCLEOTIDE SEQUENCE [LARGE SCALE GENOMIC DNA]</scope>
    <source>
        <strain evidence="2">cv. Shumari</strain>
    </source>
</reference>
<organism evidence="1 2">
    <name type="scientific">Vigna angularis var. angularis</name>
    <dbReference type="NCBI Taxonomy" id="157739"/>
    <lineage>
        <taxon>Eukaryota</taxon>
        <taxon>Viridiplantae</taxon>
        <taxon>Streptophyta</taxon>
        <taxon>Embryophyta</taxon>
        <taxon>Tracheophyta</taxon>
        <taxon>Spermatophyta</taxon>
        <taxon>Magnoliopsida</taxon>
        <taxon>eudicotyledons</taxon>
        <taxon>Gunneridae</taxon>
        <taxon>Pentapetalae</taxon>
        <taxon>rosids</taxon>
        <taxon>fabids</taxon>
        <taxon>Fabales</taxon>
        <taxon>Fabaceae</taxon>
        <taxon>Papilionoideae</taxon>
        <taxon>50 kb inversion clade</taxon>
        <taxon>NPAAA clade</taxon>
        <taxon>indigoferoid/millettioid clade</taxon>
        <taxon>Phaseoleae</taxon>
        <taxon>Vigna</taxon>
    </lineage>
</organism>
<evidence type="ECO:0000313" key="2">
    <source>
        <dbReference type="Proteomes" id="UP000291084"/>
    </source>
</evidence>
<dbReference type="Proteomes" id="UP000291084">
    <property type="component" value="Chromosome 7"/>
</dbReference>
<accession>A0A0S3SHC0</accession>
<proteinExistence type="predicted"/>
<dbReference type="AlphaFoldDB" id="A0A0S3SHC0"/>
<gene>
    <name evidence="1" type="primary">Vigan.07G096200</name>
    <name evidence="1" type="ORF">VIGAN_07096200</name>
</gene>
<keyword evidence="2" id="KW-1185">Reference proteome</keyword>
<protein>
    <submittedName>
        <fullName evidence="1">Uncharacterized protein</fullName>
    </submittedName>
</protein>
<sequence length="109" mass="12564">MDLYNPSTPILATYASLYEQSGFRFAASQSHYLFQKSGYLYNLSSTVNDSRMTLGVESSIRDPKVTVPAMLIMDEKDYVLKVFWHEGLHPKWDSETFCARIGHIYIYIP</sequence>